<dbReference type="Pfam" id="PF03091">
    <property type="entry name" value="CutA1"/>
    <property type="match status" value="1"/>
</dbReference>
<comment type="caution">
    <text evidence="2">The sequence shown here is derived from an EMBL/GenBank/DDBJ whole genome shotgun (WGS) entry which is preliminary data.</text>
</comment>
<evidence type="ECO:0000313" key="3">
    <source>
        <dbReference type="Proteomes" id="UP000481109"/>
    </source>
</evidence>
<dbReference type="InterPro" id="IPR011322">
    <property type="entry name" value="N-reg_PII-like_a/b"/>
</dbReference>
<dbReference type="GO" id="GO:0005507">
    <property type="term" value="F:copper ion binding"/>
    <property type="evidence" value="ECO:0007669"/>
    <property type="project" value="TreeGrafter"/>
</dbReference>
<reference evidence="2 3" key="1">
    <citation type="submission" date="2020-02" db="EMBL/GenBank/DDBJ databases">
        <title>Whole-genome analyses of novel actinobacteria.</title>
        <authorList>
            <person name="Sahin N."/>
            <person name="Tokatli A."/>
        </authorList>
    </citation>
    <scope>NUCLEOTIDE SEQUENCE [LARGE SCALE GENOMIC DNA]</scope>
    <source>
        <strain evidence="2 3">YC504</strain>
    </source>
</reference>
<name>A0A6G4XXG4_9ACTN</name>
<dbReference type="PANTHER" id="PTHR23419:SF8">
    <property type="entry name" value="FI09726P"/>
    <property type="match status" value="1"/>
</dbReference>
<dbReference type="Gene3D" id="3.30.70.120">
    <property type="match status" value="1"/>
</dbReference>
<dbReference type="AlphaFoldDB" id="A0A6G4XXG4"/>
<dbReference type="Proteomes" id="UP000481109">
    <property type="component" value="Unassembled WGS sequence"/>
</dbReference>
<dbReference type="InterPro" id="IPR015867">
    <property type="entry name" value="N-reg_PII/ATP_PRibTrfase_C"/>
</dbReference>
<dbReference type="InterPro" id="IPR004323">
    <property type="entry name" value="Ion_tolerance_CutA"/>
</dbReference>
<sequence length="127" mass="13566">MGTGAGDGTGGKGEDGAELSAASGVWTVLTTTDAALKAQLLARGAVDARLAACAQISAPVTSVYRWEGKLETSEEWQILFKTTAERYPHLQEWLQEAHDYDTPEIIATPVAAGSAAYLDWVRRETTP</sequence>
<dbReference type="EMBL" id="JAAKZW010000304">
    <property type="protein sequence ID" value="NGO81291.1"/>
    <property type="molecule type" value="Genomic_DNA"/>
</dbReference>
<protein>
    <submittedName>
        <fullName evidence="2">Divalent-cation tolerance protein CutA</fullName>
    </submittedName>
</protein>
<evidence type="ECO:0000313" key="2">
    <source>
        <dbReference type="EMBL" id="NGO81291.1"/>
    </source>
</evidence>
<evidence type="ECO:0000256" key="1">
    <source>
        <dbReference type="ARBA" id="ARBA00010169"/>
    </source>
</evidence>
<dbReference type="GO" id="GO:0010038">
    <property type="term" value="P:response to metal ion"/>
    <property type="evidence" value="ECO:0007669"/>
    <property type="project" value="InterPro"/>
</dbReference>
<dbReference type="SUPFAM" id="SSF54913">
    <property type="entry name" value="GlnB-like"/>
    <property type="match status" value="1"/>
</dbReference>
<comment type="similarity">
    <text evidence="1">Belongs to the CutA family.</text>
</comment>
<accession>A0A6G4XXG4</accession>
<proteinExistence type="inferred from homology"/>
<organism evidence="2 3">
    <name type="scientific">Streptomyces mesophilus</name>
    <dbReference type="NCBI Taxonomy" id="1775132"/>
    <lineage>
        <taxon>Bacteria</taxon>
        <taxon>Bacillati</taxon>
        <taxon>Actinomycetota</taxon>
        <taxon>Actinomycetes</taxon>
        <taxon>Kitasatosporales</taxon>
        <taxon>Streptomycetaceae</taxon>
        <taxon>Streptomyces</taxon>
    </lineage>
</organism>
<dbReference type="PANTHER" id="PTHR23419">
    <property type="entry name" value="DIVALENT CATION TOLERANCE CUTA-RELATED"/>
    <property type="match status" value="1"/>
</dbReference>
<keyword evidence="3" id="KW-1185">Reference proteome</keyword>
<gene>
    <name evidence="2" type="ORF">G6045_37350</name>
</gene>
<dbReference type="RefSeq" id="WP_165336692.1">
    <property type="nucleotide sequence ID" value="NZ_JAAKZW010000304.1"/>
</dbReference>